<feature type="transmembrane region" description="Helical" evidence="6">
    <location>
        <begin position="70"/>
        <end position="91"/>
    </location>
</feature>
<keyword evidence="4 6" id="KW-1133">Transmembrane helix</keyword>
<keyword evidence="2" id="KW-1003">Cell membrane</keyword>
<feature type="transmembrane region" description="Helical" evidence="6">
    <location>
        <begin position="145"/>
        <end position="169"/>
    </location>
</feature>
<feature type="transmembrane region" description="Helical" evidence="6">
    <location>
        <begin position="111"/>
        <end position="133"/>
    </location>
</feature>
<dbReference type="RefSeq" id="WP_141189713.1">
    <property type="nucleotide sequence ID" value="NZ_JBHUMR010000007.1"/>
</dbReference>
<feature type="transmembrane region" description="Helical" evidence="6">
    <location>
        <begin position="6"/>
        <end position="27"/>
    </location>
</feature>
<evidence type="ECO:0000313" key="7">
    <source>
        <dbReference type="EMBL" id="MFD2616276.1"/>
    </source>
</evidence>
<comment type="caution">
    <text evidence="7">The sequence shown here is derived from an EMBL/GenBank/DDBJ whole genome shotgun (WGS) entry which is preliminary data.</text>
</comment>
<evidence type="ECO:0000256" key="4">
    <source>
        <dbReference type="ARBA" id="ARBA00022989"/>
    </source>
</evidence>
<comment type="subcellular location">
    <subcellularLocation>
        <location evidence="1">Cell membrane</location>
        <topology evidence="1">Multi-pass membrane protein</topology>
    </subcellularLocation>
</comment>
<feature type="transmembrane region" description="Helical" evidence="6">
    <location>
        <begin position="181"/>
        <end position="202"/>
    </location>
</feature>
<organism evidence="7 8">
    <name type="scientific">Terrilactibacillus laevilacticus</name>
    <dbReference type="NCBI Taxonomy" id="1380157"/>
    <lineage>
        <taxon>Bacteria</taxon>
        <taxon>Bacillati</taxon>
        <taxon>Bacillota</taxon>
        <taxon>Bacilli</taxon>
        <taxon>Bacillales</taxon>
        <taxon>Bacillaceae</taxon>
        <taxon>Terrilactibacillus</taxon>
    </lineage>
</organism>
<dbReference type="Pfam" id="PF01810">
    <property type="entry name" value="LysE"/>
    <property type="match status" value="1"/>
</dbReference>
<name>A0ABW5PMP0_9BACI</name>
<evidence type="ECO:0000256" key="3">
    <source>
        <dbReference type="ARBA" id="ARBA00022692"/>
    </source>
</evidence>
<evidence type="ECO:0000256" key="2">
    <source>
        <dbReference type="ARBA" id="ARBA00022475"/>
    </source>
</evidence>
<keyword evidence="5 6" id="KW-0472">Membrane</keyword>
<feature type="transmembrane region" description="Helical" evidence="6">
    <location>
        <begin position="39"/>
        <end position="64"/>
    </location>
</feature>
<evidence type="ECO:0000256" key="6">
    <source>
        <dbReference type="SAM" id="Phobius"/>
    </source>
</evidence>
<evidence type="ECO:0000256" key="1">
    <source>
        <dbReference type="ARBA" id="ARBA00004651"/>
    </source>
</evidence>
<gene>
    <name evidence="7" type="ORF">ACFSTF_02975</name>
</gene>
<keyword evidence="3 6" id="KW-0812">Transmembrane</keyword>
<reference evidence="8" key="1">
    <citation type="journal article" date="2019" name="Int. J. Syst. Evol. Microbiol.">
        <title>The Global Catalogue of Microorganisms (GCM) 10K type strain sequencing project: providing services to taxonomists for standard genome sequencing and annotation.</title>
        <authorList>
            <consortium name="The Broad Institute Genomics Platform"/>
            <consortium name="The Broad Institute Genome Sequencing Center for Infectious Disease"/>
            <person name="Wu L."/>
            <person name="Ma J."/>
        </authorList>
    </citation>
    <scope>NUCLEOTIDE SEQUENCE [LARGE SCALE GENOMIC DNA]</scope>
    <source>
        <strain evidence="8">TISTR 2241</strain>
    </source>
</reference>
<evidence type="ECO:0000313" key="8">
    <source>
        <dbReference type="Proteomes" id="UP001597458"/>
    </source>
</evidence>
<accession>A0ABW5PMP0</accession>
<proteinExistence type="predicted"/>
<evidence type="ECO:0000256" key="5">
    <source>
        <dbReference type="ARBA" id="ARBA00023136"/>
    </source>
</evidence>
<keyword evidence="8" id="KW-1185">Reference proteome</keyword>
<dbReference type="InterPro" id="IPR001123">
    <property type="entry name" value="LeuE-type"/>
</dbReference>
<dbReference type="EMBL" id="JBHUMR010000007">
    <property type="protein sequence ID" value="MFD2616276.1"/>
    <property type="molecule type" value="Genomic_DNA"/>
</dbReference>
<sequence length="206" mass="23217">MFISLSHGFILALGLILPLGAQNIFIFNQGALHQQFKHVLPAVLTASICDTLLISFAVLGISLLVLSLPWLQFMLFGVGFIFLIYIGWTIWSTETKKMKRDEKRLSPKKQILFSLSVSLLNPHAILDTIGVIGTNSLRYEGIDKWFFSIACVAVSWLWFFSLALCGKLLGQMDPNGKWLTFINRLSALIIWMVAIYIGFSFIKTLK</sequence>
<protein>
    <submittedName>
        <fullName evidence="7">LysE/ArgO family amino acid transporter</fullName>
    </submittedName>
</protein>
<dbReference type="Proteomes" id="UP001597458">
    <property type="component" value="Unassembled WGS sequence"/>
</dbReference>
<dbReference type="PANTHER" id="PTHR30086">
    <property type="entry name" value="ARGININE EXPORTER PROTEIN ARGO"/>
    <property type="match status" value="1"/>
</dbReference>
<dbReference type="PANTHER" id="PTHR30086:SF20">
    <property type="entry name" value="ARGININE EXPORTER PROTEIN ARGO-RELATED"/>
    <property type="match status" value="1"/>
</dbReference>